<evidence type="ECO:0000313" key="3">
    <source>
        <dbReference type="EMBL" id="GAA3652527.1"/>
    </source>
</evidence>
<gene>
    <name evidence="3" type="ORF">GCM10022267_43560</name>
</gene>
<proteinExistence type="predicted"/>
<dbReference type="Proteomes" id="UP001500711">
    <property type="component" value="Unassembled WGS sequence"/>
</dbReference>
<feature type="compositionally biased region" description="Low complexity" evidence="1">
    <location>
        <begin position="161"/>
        <end position="188"/>
    </location>
</feature>
<dbReference type="Pfam" id="PF12671">
    <property type="entry name" value="Amidase_6"/>
    <property type="match status" value="1"/>
</dbReference>
<evidence type="ECO:0000256" key="1">
    <source>
        <dbReference type="SAM" id="MobiDB-lite"/>
    </source>
</evidence>
<dbReference type="InterPro" id="IPR024301">
    <property type="entry name" value="Amidase_6"/>
</dbReference>
<dbReference type="PANTHER" id="PTHR40032">
    <property type="entry name" value="EXPORTED PROTEIN-RELATED"/>
    <property type="match status" value="1"/>
</dbReference>
<evidence type="ECO:0000259" key="2">
    <source>
        <dbReference type="Pfam" id="PF12671"/>
    </source>
</evidence>
<organism evidence="3 4">
    <name type="scientific">Lentzea roselyniae</name>
    <dbReference type="NCBI Taxonomy" id="531940"/>
    <lineage>
        <taxon>Bacteria</taxon>
        <taxon>Bacillati</taxon>
        <taxon>Actinomycetota</taxon>
        <taxon>Actinomycetes</taxon>
        <taxon>Pseudonocardiales</taxon>
        <taxon>Pseudonocardiaceae</taxon>
        <taxon>Lentzea</taxon>
    </lineage>
</organism>
<feature type="region of interest" description="Disordered" evidence="1">
    <location>
        <begin position="161"/>
        <end position="190"/>
    </location>
</feature>
<evidence type="ECO:0000313" key="4">
    <source>
        <dbReference type="Proteomes" id="UP001500711"/>
    </source>
</evidence>
<feature type="domain" description="Putative amidase" evidence="2">
    <location>
        <begin position="214"/>
        <end position="384"/>
    </location>
</feature>
<reference evidence="4" key="1">
    <citation type="journal article" date="2019" name="Int. J. Syst. Evol. Microbiol.">
        <title>The Global Catalogue of Microorganisms (GCM) 10K type strain sequencing project: providing services to taxonomists for standard genome sequencing and annotation.</title>
        <authorList>
            <consortium name="The Broad Institute Genomics Platform"/>
            <consortium name="The Broad Institute Genome Sequencing Center for Infectious Disease"/>
            <person name="Wu L."/>
            <person name="Ma J."/>
        </authorList>
    </citation>
    <scope>NUCLEOTIDE SEQUENCE [LARGE SCALE GENOMIC DNA]</scope>
    <source>
        <strain evidence="4">JCM 17494</strain>
    </source>
</reference>
<protein>
    <recommendedName>
        <fullName evidence="2">Putative amidase domain-containing protein</fullName>
    </recommendedName>
</protein>
<keyword evidence="4" id="KW-1185">Reference proteome</keyword>
<comment type="caution">
    <text evidence="3">The sequence shown here is derived from an EMBL/GenBank/DDBJ whole genome shotgun (WGS) entry which is preliminary data.</text>
</comment>
<accession>A0ABP7BAB5</accession>
<dbReference type="PANTHER" id="PTHR40032:SF1">
    <property type="entry name" value="EXPORTED PROTEIN"/>
    <property type="match status" value="1"/>
</dbReference>
<name>A0ABP7BAB5_9PSEU</name>
<dbReference type="RefSeq" id="WP_346131797.1">
    <property type="nucleotide sequence ID" value="NZ_BAABBE010000011.1"/>
</dbReference>
<dbReference type="EMBL" id="BAABBE010000011">
    <property type="protein sequence ID" value="GAA3652527.1"/>
    <property type="molecule type" value="Genomic_DNA"/>
</dbReference>
<sequence length="388" mass="42745">MATALGASPAAADSGEITADDRARLTSLAQRYLQDRADRLTDGDGLTTQRLTTVPTGTSVEAKLAKDRTAIDARRSLLRKVNGGHHRAEVALLDVTFEARGSTVDVAFTEHTKLYFVRTYPGAPTFEEYGLQRRLSFTSTASGWLLADDVADLGDSVMAPDTDPAAATPVSMKAASPSRPSAATTRPTGAQLNDATKNAIKPGLKGTDASSAAYDYVAMLNYANRYWGPTEAQYNHAYRSYAGAGEGGDCTNFLSQIVGAGGWTTVGSWPWEDRTDNKNWFYGDYTWTTSYSWAAAENWYWFAAHESGRTSYIDNVWKLWVTDVLQVDFDRNDNISHSMFVTDRVGSGEWASEVYLTYHSGREDNKHNRPLSSFIATHPDAWYYAHRT</sequence>